<evidence type="ECO:0000256" key="5">
    <source>
        <dbReference type="ARBA" id="ARBA00023136"/>
    </source>
</evidence>
<keyword evidence="9" id="KW-1185">Reference proteome</keyword>
<keyword evidence="3 6" id="KW-0256">Endoplasmic reticulum</keyword>
<keyword evidence="5 6" id="KW-0472">Membrane</keyword>
<gene>
    <name evidence="8" type="ORF">RND81_11G163700</name>
</gene>
<comment type="subcellular location">
    <subcellularLocation>
        <location evidence="1 6">Endoplasmic reticulum membrane</location>
        <topology evidence="1 6">Multi-pass membrane protein</topology>
    </subcellularLocation>
</comment>
<feature type="domain" description="Reticulon" evidence="7">
    <location>
        <begin position="21"/>
        <end position="208"/>
    </location>
</feature>
<accession>A0AAW1HMX9</accession>
<evidence type="ECO:0000256" key="6">
    <source>
        <dbReference type="RuleBase" id="RU363132"/>
    </source>
</evidence>
<protein>
    <recommendedName>
        <fullName evidence="6">Reticulon-like protein</fullName>
    </recommendedName>
</protein>
<dbReference type="Proteomes" id="UP001443914">
    <property type="component" value="Unassembled WGS sequence"/>
</dbReference>
<dbReference type="PROSITE" id="PS50845">
    <property type="entry name" value="RETICULON"/>
    <property type="match status" value="1"/>
</dbReference>
<keyword evidence="2 6" id="KW-0812">Transmembrane</keyword>
<dbReference type="Pfam" id="PF02453">
    <property type="entry name" value="Reticulon"/>
    <property type="match status" value="1"/>
</dbReference>
<dbReference type="AlphaFoldDB" id="A0AAW1HMX9"/>
<evidence type="ECO:0000256" key="1">
    <source>
        <dbReference type="ARBA" id="ARBA00004477"/>
    </source>
</evidence>
<evidence type="ECO:0000256" key="4">
    <source>
        <dbReference type="ARBA" id="ARBA00022989"/>
    </source>
</evidence>
<dbReference type="PANTHER" id="PTHR10994">
    <property type="entry name" value="RETICULON"/>
    <property type="match status" value="1"/>
</dbReference>
<evidence type="ECO:0000259" key="7">
    <source>
        <dbReference type="PROSITE" id="PS50845"/>
    </source>
</evidence>
<reference evidence="8" key="1">
    <citation type="submission" date="2024-03" db="EMBL/GenBank/DDBJ databases">
        <title>WGS assembly of Saponaria officinalis var. Norfolk2.</title>
        <authorList>
            <person name="Jenkins J."/>
            <person name="Shu S."/>
            <person name="Grimwood J."/>
            <person name="Barry K."/>
            <person name="Goodstein D."/>
            <person name="Schmutz J."/>
            <person name="Leebens-Mack J."/>
            <person name="Osbourn A."/>
        </authorList>
    </citation>
    <scope>NUCLEOTIDE SEQUENCE [LARGE SCALE GENOMIC DNA]</scope>
    <source>
        <strain evidence="8">JIC</strain>
    </source>
</reference>
<comment type="caution">
    <text evidence="8">The sequence shown here is derived from an EMBL/GenBank/DDBJ whole genome shotgun (WGS) entry which is preliminary data.</text>
</comment>
<evidence type="ECO:0000256" key="3">
    <source>
        <dbReference type="ARBA" id="ARBA00022824"/>
    </source>
</evidence>
<proteinExistence type="predicted"/>
<keyword evidence="4 6" id="KW-1133">Transmembrane helix</keyword>
<evidence type="ECO:0000313" key="9">
    <source>
        <dbReference type="Proteomes" id="UP001443914"/>
    </source>
</evidence>
<evidence type="ECO:0000256" key="2">
    <source>
        <dbReference type="ARBA" id="ARBA00022692"/>
    </source>
</evidence>
<dbReference type="InterPro" id="IPR045064">
    <property type="entry name" value="Reticulon-like"/>
</dbReference>
<feature type="transmembrane region" description="Helical" evidence="6">
    <location>
        <begin position="55"/>
        <end position="73"/>
    </location>
</feature>
<sequence length="208" mass="23270">MGDSHTIRRISVHQALGGGSLADVLLWRKWGGSVLLLVSSTFLWFLFVRAGHNPLSFVSSVLLLLVIVLFFWAKSANLLNRPLPPIPDLEVSEKSIEQAADVIRVWVNHALSIAHEIAVCGNLRVLVQVAALLWLISFVGSLCSFVTFVYLGFLLALSVPVLYEKYQNQIDDKLCVACRVVENGYRKLDQVVLRKIPVSLYKKKKKSQ</sequence>
<dbReference type="PANTHER" id="PTHR10994:SF154">
    <property type="entry name" value="RETICULON-LIKE PROTEIN B11"/>
    <property type="match status" value="1"/>
</dbReference>
<organism evidence="8 9">
    <name type="scientific">Saponaria officinalis</name>
    <name type="common">Common soapwort</name>
    <name type="synonym">Lychnis saponaria</name>
    <dbReference type="NCBI Taxonomy" id="3572"/>
    <lineage>
        <taxon>Eukaryota</taxon>
        <taxon>Viridiplantae</taxon>
        <taxon>Streptophyta</taxon>
        <taxon>Embryophyta</taxon>
        <taxon>Tracheophyta</taxon>
        <taxon>Spermatophyta</taxon>
        <taxon>Magnoliopsida</taxon>
        <taxon>eudicotyledons</taxon>
        <taxon>Gunneridae</taxon>
        <taxon>Pentapetalae</taxon>
        <taxon>Caryophyllales</taxon>
        <taxon>Caryophyllaceae</taxon>
        <taxon>Caryophylleae</taxon>
        <taxon>Saponaria</taxon>
    </lineage>
</organism>
<dbReference type="InterPro" id="IPR003388">
    <property type="entry name" value="Reticulon"/>
</dbReference>
<name>A0AAW1HMX9_SAPOF</name>
<feature type="transmembrane region" description="Helical" evidence="6">
    <location>
        <begin position="132"/>
        <end position="163"/>
    </location>
</feature>
<dbReference type="GO" id="GO:0005789">
    <property type="term" value="C:endoplasmic reticulum membrane"/>
    <property type="evidence" value="ECO:0007669"/>
    <property type="project" value="UniProtKB-SubCell"/>
</dbReference>
<evidence type="ECO:0000313" key="8">
    <source>
        <dbReference type="EMBL" id="KAK9677739.1"/>
    </source>
</evidence>
<dbReference type="GO" id="GO:0009617">
    <property type="term" value="P:response to bacterium"/>
    <property type="evidence" value="ECO:0007669"/>
    <property type="project" value="InterPro"/>
</dbReference>
<dbReference type="EMBL" id="JBDFQZ010000011">
    <property type="protein sequence ID" value="KAK9677739.1"/>
    <property type="molecule type" value="Genomic_DNA"/>
</dbReference>
<feature type="transmembrane region" description="Helical" evidence="6">
    <location>
        <begin position="30"/>
        <end position="48"/>
    </location>
</feature>